<sequence length="340" mass="36804">MECARSLSSNLLGPLRAVQAATKSCTVAPVTARESTTHLRRNSASAALETPRPTPCAFATESYKDAQAAGLSHLRNTARCRSKMVVPEPLGEVPPWAADVAPQSRRWSCDSSKRANRSQVLASPTSSVASTRTPSPGMPQAVGPVAMWAERVRRAEQAMLQKDLTIECLEERVRQLEQSTQRCGQSSSTSSSLTSIRGQMPYQGDDEASDAGSLNAEMDAAVAKSEALLRRMSALDYSAEPELQWAAMMAAHEESKEKLSQIEQLVQRRIEQLKPGDRELKICRAVRGVCVSSQRSVHGAETSFDCRSDAARDGNACLLDGVSNVHCPQTCLQPSFSELA</sequence>
<evidence type="ECO:0000256" key="1">
    <source>
        <dbReference type="SAM" id="MobiDB-lite"/>
    </source>
</evidence>
<feature type="compositionally biased region" description="Polar residues" evidence="1">
    <location>
        <begin position="117"/>
        <end position="134"/>
    </location>
</feature>
<proteinExistence type="predicted"/>
<dbReference type="OrthoDB" id="421957at2759"/>
<comment type="caution">
    <text evidence="2">The sequence shown here is derived from an EMBL/GenBank/DDBJ whole genome shotgun (WGS) entry which is preliminary data.</text>
</comment>
<name>A0A812LLY5_9DINO</name>
<evidence type="ECO:0000313" key="3">
    <source>
        <dbReference type="Proteomes" id="UP000601435"/>
    </source>
</evidence>
<feature type="region of interest" description="Disordered" evidence="1">
    <location>
        <begin position="107"/>
        <end position="140"/>
    </location>
</feature>
<keyword evidence="3" id="KW-1185">Reference proteome</keyword>
<dbReference type="AlphaFoldDB" id="A0A812LLY5"/>
<organism evidence="2 3">
    <name type="scientific">Symbiodinium necroappetens</name>
    <dbReference type="NCBI Taxonomy" id="1628268"/>
    <lineage>
        <taxon>Eukaryota</taxon>
        <taxon>Sar</taxon>
        <taxon>Alveolata</taxon>
        <taxon>Dinophyceae</taxon>
        <taxon>Suessiales</taxon>
        <taxon>Symbiodiniaceae</taxon>
        <taxon>Symbiodinium</taxon>
    </lineage>
</organism>
<reference evidence="2" key="1">
    <citation type="submission" date="2021-02" db="EMBL/GenBank/DDBJ databases">
        <authorList>
            <person name="Dougan E. K."/>
            <person name="Rhodes N."/>
            <person name="Thang M."/>
            <person name="Chan C."/>
        </authorList>
    </citation>
    <scope>NUCLEOTIDE SEQUENCE</scope>
</reference>
<dbReference type="Proteomes" id="UP000601435">
    <property type="component" value="Unassembled WGS sequence"/>
</dbReference>
<feature type="region of interest" description="Disordered" evidence="1">
    <location>
        <begin position="177"/>
        <end position="211"/>
    </location>
</feature>
<evidence type="ECO:0000313" key="2">
    <source>
        <dbReference type="EMBL" id="CAE7248492.1"/>
    </source>
</evidence>
<feature type="compositionally biased region" description="Low complexity" evidence="1">
    <location>
        <begin position="178"/>
        <end position="195"/>
    </location>
</feature>
<gene>
    <name evidence="2" type="primary">ecmA</name>
    <name evidence="2" type="ORF">SNEC2469_LOCUS4989</name>
</gene>
<dbReference type="EMBL" id="CAJNJA010009603">
    <property type="protein sequence ID" value="CAE7248492.1"/>
    <property type="molecule type" value="Genomic_DNA"/>
</dbReference>
<accession>A0A812LLY5</accession>
<protein>
    <submittedName>
        <fullName evidence="2">EcmA protein</fullName>
    </submittedName>
</protein>